<reference evidence="3 6" key="2">
    <citation type="submission" date="2016-10" db="EMBL/GenBank/DDBJ databases">
        <title>Hydorgenophaga sp. LPB0072 isolated from gastropod.</title>
        <authorList>
            <person name="Kim E."/>
            <person name="Yi H."/>
        </authorList>
    </citation>
    <scope>NUCLEOTIDE SEQUENCE [LARGE SCALE GENOMIC DNA]</scope>
    <source>
        <strain evidence="3 6">LPB0072</strain>
    </source>
</reference>
<keyword evidence="2" id="KW-0472">Membrane</keyword>
<organism evidence="3 6">
    <name type="scientific">Hydrogenophaga crassostreae</name>
    <dbReference type="NCBI Taxonomy" id="1763535"/>
    <lineage>
        <taxon>Bacteria</taxon>
        <taxon>Pseudomonadati</taxon>
        <taxon>Pseudomonadota</taxon>
        <taxon>Betaproteobacteria</taxon>
        <taxon>Burkholderiales</taxon>
        <taxon>Comamonadaceae</taxon>
        <taxon>Hydrogenophaga</taxon>
    </lineage>
</organism>
<dbReference type="Proteomes" id="UP000185657">
    <property type="component" value="Unassembled WGS sequence"/>
</dbReference>
<evidence type="ECO:0000256" key="1">
    <source>
        <dbReference type="SAM" id="MobiDB-lite"/>
    </source>
</evidence>
<reference evidence="4 5" key="1">
    <citation type="submission" date="2016-02" db="EMBL/GenBank/DDBJ databases">
        <title>Draft genome sequence of Hydrogenophaga sp. LPB0072.</title>
        <authorList>
            <person name="Shin S.-K."/>
            <person name="Yi H."/>
        </authorList>
    </citation>
    <scope>NUCLEOTIDE SEQUENCE [LARGE SCALE GENOMIC DNA]</scope>
    <source>
        <strain evidence="4 5">LPB0072</strain>
    </source>
</reference>
<evidence type="ECO:0000313" key="5">
    <source>
        <dbReference type="Proteomes" id="UP000185657"/>
    </source>
</evidence>
<sequence length="235" mass="25418">MIDRPLQIFIAVLPVISAGLYLLGLSYVQGYLGAYGIDTSLYPLASDLALFSGLLALISVSFPAVVYALAALCLFVFAVLISASLASSSRVQVLTHWLVTRIQRWRPKQPQTPASTALLDKSFLVYSYTTGVIAVFLALLLMAALSAKRGKEQAENERKEFTAGNGWHVTAVGDQLSLPTPSRLVICGDRWCSFWTGKEAITVRRESIQRIHSVQSSKASAATSDANESSSTSTQ</sequence>
<keyword evidence="2" id="KW-1133">Transmembrane helix</keyword>
<dbReference type="AlphaFoldDB" id="A0A163CK26"/>
<evidence type="ECO:0000313" key="3">
    <source>
        <dbReference type="EMBL" id="AOW14533.1"/>
    </source>
</evidence>
<accession>A0A163CK26</accession>
<evidence type="ECO:0000313" key="4">
    <source>
        <dbReference type="EMBL" id="OAD43057.1"/>
    </source>
</evidence>
<feature type="transmembrane region" description="Helical" evidence="2">
    <location>
        <begin position="7"/>
        <end position="28"/>
    </location>
</feature>
<dbReference type="RefSeq" id="WP_066087343.1">
    <property type="nucleotide sequence ID" value="NZ_CP017476.1"/>
</dbReference>
<keyword evidence="5" id="KW-1185">Reference proteome</keyword>
<dbReference type="EMBL" id="LVWD01000005">
    <property type="protein sequence ID" value="OAD43057.1"/>
    <property type="molecule type" value="Genomic_DNA"/>
</dbReference>
<feature type="transmembrane region" description="Helical" evidence="2">
    <location>
        <begin position="123"/>
        <end position="145"/>
    </location>
</feature>
<dbReference type="KEGG" id="hyl:LPB072_18520"/>
<evidence type="ECO:0000256" key="2">
    <source>
        <dbReference type="SAM" id="Phobius"/>
    </source>
</evidence>
<proteinExistence type="predicted"/>
<name>A0A163CK26_9BURK</name>
<keyword evidence="2" id="KW-0812">Transmembrane</keyword>
<protein>
    <submittedName>
        <fullName evidence="3">Uncharacterized protein</fullName>
    </submittedName>
</protein>
<evidence type="ECO:0000313" key="6">
    <source>
        <dbReference type="Proteomes" id="UP000185680"/>
    </source>
</evidence>
<feature type="transmembrane region" description="Helical" evidence="2">
    <location>
        <begin position="65"/>
        <end position="86"/>
    </location>
</feature>
<feature type="transmembrane region" description="Helical" evidence="2">
    <location>
        <begin position="40"/>
        <end position="58"/>
    </location>
</feature>
<dbReference type="STRING" id="1763535.LPB072_18520"/>
<gene>
    <name evidence="3" type="ORF">LPB072_18520</name>
    <name evidence="4" type="ORF">LPB72_06030</name>
</gene>
<dbReference type="Proteomes" id="UP000185680">
    <property type="component" value="Chromosome"/>
</dbReference>
<feature type="region of interest" description="Disordered" evidence="1">
    <location>
        <begin position="216"/>
        <end position="235"/>
    </location>
</feature>
<dbReference type="OrthoDB" id="8913148at2"/>
<dbReference type="EMBL" id="CP017476">
    <property type="protein sequence ID" value="AOW14533.1"/>
    <property type="molecule type" value="Genomic_DNA"/>
</dbReference>